<dbReference type="RefSeq" id="WP_281902395.1">
    <property type="nucleotide sequence ID" value="NZ_BSDI01000044.1"/>
</dbReference>
<dbReference type="Proteomes" id="UP001144280">
    <property type="component" value="Unassembled WGS sequence"/>
</dbReference>
<accession>A0ABQ5R5D5</accession>
<organism evidence="3 4">
    <name type="scientific">Phytohabitans aurantiacus</name>
    <dbReference type="NCBI Taxonomy" id="3016789"/>
    <lineage>
        <taxon>Bacteria</taxon>
        <taxon>Bacillati</taxon>
        <taxon>Actinomycetota</taxon>
        <taxon>Actinomycetes</taxon>
        <taxon>Micromonosporales</taxon>
        <taxon>Micromonosporaceae</taxon>
    </lineage>
</organism>
<evidence type="ECO:0000256" key="2">
    <source>
        <dbReference type="SAM" id="Phobius"/>
    </source>
</evidence>
<evidence type="ECO:0000313" key="4">
    <source>
        <dbReference type="Proteomes" id="UP001144280"/>
    </source>
</evidence>
<name>A0ABQ5R5D5_9ACTN</name>
<sequence length="219" mass="22385">MGGTYYGSSSGGHGQQPEYPQQPGYQQQPEYPPATAAWPQPPAPGQPPAFGQGYAQQPPQPTSPAYAPQADPMQQPPYAAPTPPPRKSGGGKALLIVGIAAGVLLLLCVGGGLIVALTADDLKLPDTSTTADAGADPSAEEDIQGNIGKYKKGDCLTINADNDVRAAECTAAGAYQVLLRKDGTTAESACADTGATESLYQDGAIGTKDDFILCIAPVK</sequence>
<keyword evidence="4" id="KW-1185">Reference proteome</keyword>
<evidence type="ECO:0000256" key="1">
    <source>
        <dbReference type="SAM" id="MobiDB-lite"/>
    </source>
</evidence>
<feature type="transmembrane region" description="Helical" evidence="2">
    <location>
        <begin position="93"/>
        <end position="117"/>
    </location>
</feature>
<comment type="caution">
    <text evidence="3">The sequence shown here is derived from an EMBL/GenBank/DDBJ whole genome shotgun (WGS) entry which is preliminary data.</text>
</comment>
<gene>
    <name evidence="3" type="ORF">Pa4123_66780</name>
</gene>
<dbReference type="EMBL" id="BSDI01000044">
    <property type="protein sequence ID" value="GLI01402.1"/>
    <property type="molecule type" value="Genomic_DNA"/>
</dbReference>
<feature type="compositionally biased region" description="Gly residues" evidence="1">
    <location>
        <begin position="1"/>
        <end position="14"/>
    </location>
</feature>
<reference evidence="3" key="1">
    <citation type="submission" date="2022-12" db="EMBL/GenBank/DDBJ databases">
        <title>New Phytohabitans aurantiacus sp. RD004123 nov., an actinomycete isolated from soil.</title>
        <authorList>
            <person name="Triningsih D.W."/>
            <person name="Harunari E."/>
            <person name="Igarashi Y."/>
        </authorList>
    </citation>
    <scope>NUCLEOTIDE SEQUENCE</scope>
    <source>
        <strain evidence="3">RD004123</strain>
    </source>
</reference>
<feature type="compositionally biased region" description="Low complexity" evidence="1">
    <location>
        <begin position="48"/>
        <end position="57"/>
    </location>
</feature>
<protein>
    <submittedName>
        <fullName evidence="3">Uncharacterized protein</fullName>
    </submittedName>
</protein>
<feature type="region of interest" description="Disordered" evidence="1">
    <location>
        <begin position="1"/>
        <end position="87"/>
    </location>
</feature>
<feature type="compositionally biased region" description="Pro residues" evidence="1">
    <location>
        <begin position="74"/>
        <end position="86"/>
    </location>
</feature>
<keyword evidence="2" id="KW-0472">Membrane</keyword>
<keyword evidence="2" id="KW-0812">Transmembrane</keyword>
<evidence type="ECO:0000313" key="3">
    <source>
        <dbReference type="EMBL" id="GLI01402.1"/>
    </source>
</evidence>
<feature type="compositionally biased region" description="Low complexity" evidence="1">
    <location>
        <begin position="15"/>
        <end position="38"/>
    </location>
</feature>
<proteinExistence type="predicted"/>
<keyword evidence="2" id="KW-1133">Transmembrane helix</keyword>